<feature type="active site" description="Proton donor" evidence="5">
    <location>
        <position position="132"/>
    </location>
</feature>
<gene>
    <name evidence="8" type="primary">rfbC</name>
    <name evidence="8" type="ORF">GQF03_11490</name>
</gene>
<evidence type="ECO:0000256" key="7">
    <source>
        <dbReference type="RuleBase" id="RU364069"/>
    </source>
</evidence>
<dbReference type="SUPFAM" id="SSF51182">
    <property type="entry name" value="RmlC-like cupins"/>
    <property type="match status" value="1"/>
</dbReference>
<comment type="catalytic activity">
    <reaction evidence="1 7">
        <text>dTDP-4-dehydro-6-deoxy-alpha-D-glucose = dTDP-4-dehydro-beta-L-rhamnose</text>
        <dbReference type="Rhea" id="RHEA:16969"/>
        <dbReference type="ChEBI" id="CHEBI:57649"/>
        <dbReference type="ChEBI" id="CHEBI:62830"/>
        <dbReference type="EC" id="5.1.3.13"/>
    </reaction>
</comment>
<comment type="similarity">
    <text evidence="7">Belongs to the dTDP-4-dehydrorhamnose 3,5-epimerase family.</text>
</comment>
<dbReference type="EC" id="5.1.3.13" evidence="3 7"/>
<accession>A0A845MI40</accession>
<dbReference type="InterPro" id="IPR000888">
    <property type="entry name" value="RmlC-like"/>
</dbReference>
<evidence type="ECO:0000256" key="6">
    <source>
        <dbReference type="PIRSR" id="PIRSR600888-3"/>
    </source>
</evidence>
<dbReference type="InterPro" id="IPR011051">
    <property type="entry name" value="RmlC_Cupin_sf"/>
</dbReference>
<dbReference type="GO" id="GO:0005829">
    <property type="term" value="C:cytosol"/>
    <property type="evidence" value="ECO:0007669"/>
    <property type="project" value="TreeGrafter"/>
</dbReference>
<organism evidence="8 9">
    <name type="scientific">Sneathiella chungangensis</name>
    <dbReference type="NCBI Taxonomy" id="1418234"/>
    <lineage>
        <taxon>Bacteria</taxon>
        <taxon>Pseudomonadati</taxon>
        <taxon>Pseudomonadota</taxon>
        <taxon>Alphaproteobacteria</taxon>
        <taxon>Sneathiellales</taxon>
        <taxon>Sneathiellaceae</taxon>
        <taxon>Sneathiella</taxon>
    </lineage>
</organism>
<feature type="site" description="Participates in a stacking interaction with the thymidine ring of dTDP-4-oxo-6-deoxyglucose" evidence="6">
    <location>
        <position position="138"/>
    </location>
</feature>
<dbReference type="Proteomes" id="UP000445696">
    <property type="component" value="Unassembled WGS sequence"/>
</dbReference>
<keyword evidence="9" id="KW-1185">Reference proteome</keyword>
<evidence type="ECO:0000256" key="3">
    <source>
        <dbReference type="ARBA" id="ARBA00012098"/>
    </source>
</evidence>
<evidence type="ECO:0000256" key="4">
    <source>
        <dbReference type="ARBA" id="ARBA00019595"/>
    </source>
</evidence>
<evidence type="ECO:0000256" key="1">
    <source>
        <dbReference type="ARBA" id="ARBA00001298"/>
    </source>
</evidence>
<comment type="function">
    <text evidence="2 7">Catalyzes the epimerization of the C3' and C5'positions of dTDP-6-deoxy-D-xylo-4-hexulose, forming dTDP-6-deoxy-L-lyxo-4-hexulose.</text>
</comment>
<dbReference type="GO" id="GO:0019305">
    <property type="term" value="P:dTDP-rhamnose biosynthetic process"/>
    <property type="evidence" value="ECO:0007669"/>
    <property type="project" value="UniProtKB-UniRule"/>
</dbReference>
<dbReference type="Gene3D" id="2.60.120.10">
    <property type="entry name" value="Jelly Rolls"/>
    <property type="match status" value="1"/>
</dbReference>
<comment type="caution">
    <text evidence="8">The sequence shown here is derived from an EMBL/GenBank/DDBJ whole genome shotgun (WGS) entry which is preliminary data.</text>
</comment>
<dbReference type="GO" id="GO:0000271">
    <property type="term" value="P:polysaccharide biosynthetic process"/>
    <property type="evidence" value="ECO:0007669"/>
    <property type="project" value="TreeGrafter"/>
</dbReference>
<protein>
    <recommendedName>
        <fullName evidence="4 7">dTDP-4-dehydrorhamnose 3,5-epimerase</fullName>
        <ecNumber evidence="3 7">5.1.3.13</ecNumber>
    </recommendedName>
    <alternativeName>
        <fullName evidence="7">Thymidine diphospho-4-keto-rhamnose 3,5-epimerase</fullName>
    </alternativeName>
</protein>
<dbReference type="InterPro" id="IPR014710">
    <property type="entry name" value="RmlC-like_jellyroll"/>
</dbReference>
<comment type="subunit">
    <text evidence="7">Homodimer.</text>
</comment>
<dbReference type="GO" id="GO:0008830">
    <property type="term" value="F:dTDP-4-dehydrorhamnose 3,5-epimerase activity"/>
    <property type="evidence" value="ECO:0007669"/>
    <property type="project" value="UniProtKB-UniRule"/>
</dbReference>
<comment type="pathway">
    <text evidence="7">Carbohydrate biosynthesis; dTDP-L-rhamnose biosynthesis.</text>
</comment>
<evidence type="ECO:0000313" key="9">
    <source>
        <dbReference type="Proteomes" id="UP000445696"/>
    </source>
</evidence>
<feature type="active site" description="Proton acceptor" evidence="5">
    <location>
        <position position="62"/>
    </location>
</feature>
<dbReference type="EMBL" id="WTVA01000004">
    <property type="protein sequence ID" value="MZR22957.1"/>
    <property type="molecule type" value="Genomic_DNA"/>
</dbReference>
<dbReference type="RefSeq" id="WP_161339411.1">
    <property type="nucleotide sequence ID" value="NZ_JBHSDG010000004.1"/>
</dbReference>
<name>A0A845MI40_9PROT</name>
<reference evidence="8 9" key="1">
    <citation type="journal article" date="2014" name="Int. J. Syst. Evol. Microbiol.">
        <title>Sneathiella chungangensis sp. nov., isolated from a marine sand, and emended description of the genus Sneathiella.</title>
        <authorList>
            <person name="Siamphan C."/>
            <person name="Kim H."/>
            <person name="Lee J.S."/>
            <person name="Kim W."/>
        </authorList>
    </citation>
    <scope>NUCLEOTIDE SEQUENCE [LARGE SCALE GENOMIC DNA]</scope>
    <source>
        <strain evidence="8 9">KCTC 32476</strain>
    </source>
</reference>
<dbReference type="PANTHER" id="PTHR21047">
    <property type="entry name" value="DTDP-6-DEOXY-D-GLUCOSE-3,5 EPIMERASE"/>
    <property type="match status" value="1"/>
</dbReference>
<keyword evidence="7 8" id="KW-0413">Isomerase</keyword>
<evidence type="ECO:0000256" key="5">
    <source>
        <dbReference type="PIRSR" id="PIRSR600888-1"/>
    </source>
</evidence>
<sequence length="189" mass="21560">MEIEATEIADVKILKPAKFGDERGFFSEVWNARTLKEAGLEIDFVQDNHAYSAAVGVLRGLHYQLDPKAQGKLVRVVRGAVLDVVVDIRVGSPNFGQSVIVEISAENWRQIWVPPGFAHGYCTLEPDTELLYKVTEYYSPEHDCGIFWNDPELKINWPVSEENVILSEKDKNLPLLKDQPRLFEFKETR</sequence>
<dbReference type="UniPathway" id="UPA00124"/>
<dbReference type="PANTHER" id="PTHR21047:SF2">
    <property type="entry name" value="THYMIDINE DIPHOSPHO-4-KETO-RHAMNOSE 3,5-EPIMERASE"/>
    <property type="match status" value="1"/>
</dbReference>
<evidence type="ECO:0000256" key="2">
    <source>
        <dbReference type="ARBA" id="ARBA00001997"/>
    </source>
</evidence>
<dbReference type="OrthoDB" id="9800680at2"/>
<dbReference type="CDD" id="cd00438">
    <property type="entry name" value="cupin_RmlC"/>
    <property type="match status" value="1"/>
</dbReference>
<dbReference type="NCBIfam" id="TIGR01221">
    <property type="entry name" value="rmlC"/>
    <property type="match status" value="1"/>
</dbReference>
<proteinExistence type="inferred from homology"/>
<dbReference type="AlphaFoldDB" id="A0A845MI40"/>
<evidence type="ECO:0000313" key="8">
    <source>
        <dbReference type="EMBL" id="MZR22957.1"/>
    </source>
</evidence>
<dbReference type="Pfam" id="PF00908">
    <property type="entry name" value="dTDP_sugar_isom"/>
    <property type="match status" value="1"/>
</dbReference>